<evidence type="ECO:0000256" key="1">
    <source>
        <dbReference type="SAM" id="Coils"/>
    </source>
</evidence>
<reference evidence="2 3" key="1">
    <citation type="submission" date="2018-11" db="EMBL/GenBank/DDBJ databases">
        <title>Genomic Encyclopedia of Type Strains, Phase IV (KMG-IV): sequencing the most valuable type-strain genomes for metagenomic binning, comparative biology and taxonomic classification.</title>
        <authorList>
            <person name="Goeker M."/>
        </authorList>
    </citation>
    <scope>NUCLEOTIDE SEQUENCE [LARGE SCALE GENOMIC DNA]</scope>
    <source>
        <strain evidence="2 3">DSM 26537</strain>
    </source>
</reference>
<protein>
    <recommendedName>
        <fullName evidence="4">LXG domain-containing protein</fullName>
    </recommendedName>
</protein>
<keyword evidence="3" id="KW-1185">Reference proteome</keyword>
<dbReference type="RefSeq" id="WP_207667756.1">
    <property type="nucleotide sequence ID" value="NZ_RJVG01000003.1"/>
</dbReference>
<comment type="caution">
    <text evidence="2">The sequence shown here is derived from an EMBL/GenBank/DDBJ whole genome shotgun (WGS) entry which is preliminary data.</text>
</comment>
<name>A0A3N1XR84_9FIRM</name>
<organism evidence="2 3">
    <name type="scientific">Mobilisporobacter senegalensis</name>
    <dbReference type="NCBI Taxonomy" id="1329262"/>
    <lineage>
        <taxon>Bacteria</taxon>
        <taxon>Bacillati</taxon>
        <taxon>Bacillota</taxon>
        <taxon>Clostridia</taxon>
        <taxon>Lachnospirales</taxon>
        <taxon>Lachnospiraceae</taxon>
        <taxon>Mobilisporobacter</taxon>
    </lineage>
</organism>
<dbReference type="Proteomes" id="UP000273083">
    <property type="component" value="Unassembled WGS sequence"/>
</dbReference>
<evidence type="ECO:0000313" key="2">
    <source>
        <dbReference type="EMBL" id="ROR29179.1"/>
    </source>
</evidence>
<accession>A0A3N1XR84</accession>
<gene>
    <name evidence="2" type="ORF">EDD66_103114</name>
</gene>
<keyword evidence="1" id="KW-0175">Coiled coil</keyword>
<sequence length="522" mass="58137">MKRDIQICYNEIEIICNSLNSFKTALEEIKASMKKFDGYIQMNSGKTINELIDKNSIINDELNTCEEEVKDLYDIFKGYIEATSYYIKAVNPSAMMRVDRNDIWWNLFSVSSIKASCDNLAFLKCRQYSTTSAPFYLDEEERDRENRRLRHNYNEMEEYREKFCRAYEHIQDELDELERIYKNKIIEFENADDHYASKASELYDKYSSRGEKIWDFVEGAGKAIYDLLDGALTAVDDLVTGIINLIGGLVIFTAADLVYLATLPFGVTPKWASDCVTEVDTTVKAILKDPVLIVEGMAQEGSDAVEEKGIAFGIGFVGGNIAADILVSKGIGKLKALNKMDDAAKIASKTDEAGNIAKNANILSGSADDVAEAGAKAGAVGGGSPTKLNYTTSNGLQLETTPGKTTTVLGTYNSDTGAILDELGNVKSLDFGPKDGGFNLLNTPDELYVSPKQFWNEYNKPWLDNVIARNDSIKIATEPTFGNLTRINKVTGKMELTGFGREFTYLRKNGYYYDTITKMMTK</sequence>
<feature type="coiled-coil region" evidence="1">
    <location>
        <begin position="142"/>
        <end position="187"/>
    </location>
</feature>
<dbReference type="EMBL" id="RJVG01000003">
    <property type="protein sequence ID" value="ROR29179.1"/>
    <property type="molecule type" value="Genomic_DNA"/>
</dbReference>
<proteinExistence type="predicted"/>
<evidence type="ECO:0008006" key="4">
    <source>
        <dbReference type="Google" id="ProtNLM"/>
    </source>
</evidence>
<evidence type="ECO:0000313" key="3">
    <source>
        <dbReference type="Proteomes" id="UP000273083"/>
    </source>
</evidence>
<dbReference type="AlphaFoldDB" id="A0A3N1XR84"/>